<dbReference type="SUPFAM" id="SSF53756">
    <property type="entry name" value="UDP-Glycosyltransferase/glycogen phosphorylase"/>
    <property type="match status" value="1"/>
</dbReference>
<dbReference type="Pfam" id="PF00534">
    <property type="entry name" value="Glycos_transf_1"/>
    <property type="match status" value="1"/>
</dbReference>
<dbReference type="GO" id="GO:0016757">
    <property type="term" value="F:glycosyltransferase activity"/>
    <property type="evidence" value="ECO:0007669"/>
    <property type="project" value="InterPro"/>
</dbReference>
<accession>A0A1G2DXU9</accession>
<gene>
    <name evidence="3" type="ORF">A2V72_01100</name>
</gene>
<feature type="domain" description="Glycosyltransferase subfamily 4-like N-terminal" evidence="2">
    <location>
        <begin position="64"/>
        <end position="165"/>
    </location>
</feature>
<evidence type="ECO:0000259" key="1">
    <source>
        <dbReference type="Pfam" id="PF00534"/>
    </source>
</evidence>
<evidence type="ECO:0008006" key="5">
    <source>
        <dbReference type="Google" id="ProtNLM"/>
    </source>
</evidence>
<dbReference type="InterPro" id="IPR028098">
    <property type="entry name" value="Glyco_trans_4-like_N"/>
</dbReference>
<feature type="domain" description="Glycosyl transferase family 1" evidence="1">
    <location>
        <begin position="167"/>
        <end position="322"/>
    </location>
</feature>
<dbReference type="PANTHER" id="PTHR12526">
    <property type="entry name" value="GLYCOSYLTRANSFERASE"/>
    <property type="match status" value="1"/>
</dbReference>
<dbReference type="PANTHER" id="PTHR12526:SF630">
    <property type="entry name" value="GLYCOSYLTRANSFERASE"/>
    <property type="match status" value="1"/>
</dbReference>
<comment type="caution">
    <text evidence="3">The sequence shown here is derived from an EMBL/GenBank/DDBJ whole genome shotgun (WGS) entry which is preliminary data.</text>
</comment>
<dbReference type="CDD" id="cd03801">
    <property type="entry name" value="GT4_PimA-like"/>
    <property type="match status" value="1"/>
</dbReference>
<dbReference type="AlphaFoldDB" id="A0A1G2DXU9"/>
<dbReference type="Gene3D" id="3.40.50.2000">
    <property type="entry name" value="Glycogen Phosphorylase B"/>
    <property type="match status" value="2"/>
</dbReference>
<evidence type="ECO:0000259" key="2">
    <source>
        <dbReference type="Pfam" id="PF13439"/>
    </source>
</evidence>
<dbReference type="InterPro" id="IPR001296">
    <property type="entry name" value="Glyco_trans_1"/>
</dbReference>
<proteinExistence type="predicted"/>
<dbReference type="Proteomes" id="UP000178893">
    <property type="component" value="Unassembled WGS sequence"/>
</dbReference>
<sequence length="347" mass="40151">MNLGLFFTNNVSLKIWEKTGNLDREIKPYKRLLSYFEKIYFFTYGKDELKLEGIEVLPANIFNKELKNIDVFKTNQLNGSWKAVIAKNLYGKKLVVRQGYQWSIFARNKKVAKWKLFFIDLIETIAYKSADAIMVSSEADRDYLIGRYNINPEKVNYLPNYIDTDLFKPINIEKENRICCVAKLEDQKNLFNLIKAVSGLNIKLVIFGNGSLKEKLENFSRELKADVEFRQNIPNNDLPIEINKSRLFILPSFYEGCPKALLEAMSCQVPVIATNVPGIKEIIKHKENGYLCDVSAESIREAIKDLLYNQDLQAKISENARKTICQNFSLEKILEREIKIYDKILAS</sequence>
<dbReference type="Pfam" id="PF13439">
    <property type="entry name" value="Glyco_transf_4"/>
    <property type="match status" value="1"/>
</dbReference>
<reference evidence="3 4" key="1">
    <citation type="journal article" date="2016" name="Nat. Commun.">
        <title>Thousands of microbial genomes shed light on interconnected biogeochemical processes in an aquifer system.</title>
        <authorList>
            <person name="Anantharaman K."/>
            <person name="Brown C.T."/>
            <person name="Hug L.A."/>
            <person name="Sharon I."/>
            <person name="Castelle C.J."/>
            <person name="Probst A.J."/>
            <person name="Thomas B.C."/>
            <person name="Singh A."/>
            <person name="Wilkins M.J."/>
            <person name="Karaoz U."/>
            <person name="Brodie E.L."/>
            <person name="Williams K.H."/>
            <person name="Hubbard S.S."/>
            <person name="Banfield J.F."/>
        </authorList>
    </citation>
    <scope>NUCLEOTIDE SEQUENCE [LARGE SCALE GENOMIC DNA]</scope>
</reference>
<name>A0A1G2DXU9_9BACT</name>
<protein>
    <recommendedName>
        <fullName evidence="5">Glycosyl transferase family 1 domain-containing protein</fullName>
    </recommendedName>
</protein>
<evidence type="ECO:0000313" key="4">
    <source>
        <dbReference type="Proteomes" id="UP000178893"/>
    </source>
</evidence>
<organism evidence="3 4">
    <name type="scientific">Candidatus Nealsonbacteria bacterium RBG_13_37_56</name>
    <dbReference type="NCBI Taxonomy" id="1801661"/>
    <lineage>
        <taxon>Bacteria</taxon>
        <taxon>Candidatus Nealsoniibacteriota</taxon>
    </lineage>
</organism>
<dbReference type="EMBL" id="MHLW01000004">
    <property type="protein sequence ID" value="OGZ18353.1"/>
    <property type="molecule type" value="Genomic_DNA"/>
</dbReference>
<evidence type="ECO:0000313" key="3">
    <source>
        <dbReference type="EMBL" id="OGZ18353.1"/>
    </source>
</evidence>